<sequence>MKELTIIFICIIFFNLNLFSQSTLIGQVLDQKSFNAIPFSLIRLSKINIQSISNEDGFFSFNIVDLNLDDTITVSSLGYSTKKFTIAEMLKNRTNKFYLLETPINLSEVSVQPINVVSLLNNATKVSSFKFQSPILLNGYYREVVKTDTSISKYADGLISYYLQRDKKTKVEVLTKINQSRLKEINLDDDDRFDGLESKIPVSKLAEFIEPISASILDSNNFKYYDYQIQEVNEGTIYVIKFKPKPNTNTPLYQGVIEIDKMTNFILSIEYKFSPTPNFKVLKNVTILGMSVSITDITTIVKYNLENENYFPIYVYKRINFSTNFKKISQTNEVKSEFITVDFKNEGIVKPIELFKKKYLYQNGNKFTYNFWEYLNINPNSKLINNFLKD</sequence>
<evidence type="ECO:0000313" key="1">
    <source>
        <dbReference type="EMBL" id="MFD2730613.1"/>
    </source>
</evidence>
<dbReference type="SUPFAM" id="SSF49464">
    <property type="entry name" value="Carboxypeptidase regulatory domain-like"/>
    <property type="match status" value="1"/>
</dbReference>
<comment type="caution">
    <text evidence="1">The sequence shown here is derived from an EMBL/GenBank/DDBJ whole genome shotgun (WGS) entry which is preliminary data.</text>
</comment>
<name>A0ABW5TPC6_9SPHI</name>
<evidence type="ECO:0000313" key="2">
    <source>
        <dbReference type="Proteomes" id="UP001597546"/>
    </source>
</evidence>
<dbReference type="RefSeq" id="WP_379040602.1">
    <property type="nucleotide sequence ID" value="NZ_JBHSKW010000005.1"/>
</dbReference>
<reference evidence="2" key="1">
    <citation type="journal article" date="2019" name="Int. J. Syst. Evol. Microbiol.">
        <title>The Global Catalogue of Microorganisms (GCM) 10K type strain sequencing project: providing services to taxonomists for standard genome sequencing and annotation.</title>
        <authorList>
            <consortium name="The Broad Institute Genomics Platform"/>
            <consortium name="The Broad Institute Genome Sequencing Center for Infectious Disease"/>
            <person name="Wu L."/>
            <person name="Ma J."/>
        </authorList>
    </citation>
    <scope>NUCLEOTIDE SEQUENCE [LARGE SCALE GENOMIC DNA]</scope>
    <source>
        <strain evidence="2">KCTC 42456</strain>
    </source>
</reference>
<accession>A0ABW5TPC6</accession>
<protein>
    <submittedName>
        <fullName evidence="1">Carboxypeptidase-like regulatory domain-containing protein</fullName>
    </submittedName>
</protein>
<proteinExistence type="predicted"/>
<keyword evidence="2" id="KW-1185">Reference proteome</keyword>
<gene>
    <name evidence="1" type="ORF">ACFSSE_02755</name>
</gene>
<dbReference type="InterPro" id="IPR008969">
    <property type="entry name" value="CarboxyPept-like_regulatory"/>
</dbReference>
<dbReference type="EMBL" id="JBHULV010000008">
    <property type="protein sequence ID" value="MFD2730613.1"/>
    <property type="molecule type" value="Genomic_DNA"/>
</dbReference>
<organism evidence="1 2">
    <name type="scientific">Pedobacter alpinus</name>
    <dbReference type="NCBI Taxonomy" id="1590643"/>
    <lineage>
        <taxon>Bacteria</taxon>
        <taxon>Pseudomonadati</taxon>
        <taxon>Bacteroidota</taxon>
        <taxon>Sphingobacteriia</taxon>
        <taxon>Sphingobacteriales</taxon>
        <taxon>Sphingobacteriaceae</taxon>
        <taxon>Pedobacter</taxon>
    </lineage>
</organism>
<dbReference type="Proteomes" id="UP001597546">
    <property type="component" value="Unassembled WGS sequence"/>
</dbReference>
<dbReference type="Pfam" id="PF13715">
    <property type="entry name" value="CarbopepD_reg_2"/>
    <property type="match status" value="1"/>
</dbReference>